<evidence type="ECO:0000313" key="7">
    <source>
        <dbReference type="EMBL" id="PKF68265.1"/>
    </source>
</evidence>
<dbReference type="CDD" id="cd01167">
    <property type="entry name" value="bac_FRK"/>
    <property type="match status" value="1"/>
</dbReference>
<evidence type="ECO:0000256" key="5">
    <source>
        <dbReference type="ARBA" id="ARBA00022840"/>
    </source>
</evidence>
<name>A0A2N0X6D5_9CORY</name>
<reference evidence="7 8" key="1">
    <citation type="submission" date="2017-12" db="EMBL/GenBank/DDBJ databases">
        <title>Corynebacterium mastitidis 16-1433 Genome.</title>
        <authorList>
            <person name="Gulvik C.A."/>
        </authorList>
    </citation>
    <scope>NUCLEOTIDE SEQUENCE [LARGE SCALE GENOMIC DNA]</scope>
    <source>
        <strain evidence="7 8">16-1433</strain>
    </source>
</reference>
<dbReference type="STRING" id="1121365.GCA_000375365_01094"/>
<proteinExistence type="inferred from homology"/>
<keyword evidence="4 7" id="KW-0418">Kinase</keyword>
<dbReference type="GO" id="GO:0016301">
    <property type="term" value="F:kinase activity"/>
    <property type="evidence" value="ECO:0007669"/>
    <property type="project" value="UniProtKB-KW"/>
</dbReference>
<comment type="caution">
    <text evidence="7">The sequence shown here is derived from an EMBL/GenBank/DDBJ whole genome shotgun (WGS) entry which is preliminary data.</text>
</comment>
<dbReference type="SUPFAM" id="SSF53613">
    <property type="entry name" value="Ribokinase-like"/>
    <property type="match status" value="1"/>
</dbReference>
<evidence type="ECO:0000256" key="1">
    <source>
        <dbReference type="ARBA" id="ARBA00010688"/>
    </source>
</evidence>
<keyword evidence="2" id="KW-0808">Transferase</keyword>
<evidence type="ECO:0000256" key="2">
    <source>
        <dbReference type="ARBA" id="ARBA00022679"/>
    </source>
</evidence>
<protein>
    <submittedName>
        <fullName evidence="7">Carbohydrate kinase</fullName>
    </submittedName>
</protein>
<dbReference type="Pfam" id="PF00294">
    <property type="entry name" value="PfkB"/>
    <property type="match status" value="1"/>
</dbReference>
<evidence type="ECO:0000259" key="6">
    <source>
        <dbReference type="Pfam" id="PF00294"/>
    </source>
</evidence>
<accession>A0A2N0X6D5</accession>
<dbReference type="OrthoDB" id="9795789at2"/>
<comment type="similarity">
    <text evidence="1">Belongs to the carbohydrate kinase PfkB family.</text>
</comment>
<dbReference type="GO" id="GO:0005524">
    <property type="term" value="F:ATP binding"/>
    <property type="evidence" value="ECO:0007669"/>
    <property type="project" value="UniProtKB-KW"/>
</dbReference>
<dbReference type="PANTHER" id="PTHR43085">
    <property type="entry name" value="HEXOKINASE FAMILY MEMBER"/>
    <property type="match status" value="1"/>
</dbReference>
<keyword evidence="5" id="KW-0067">ATP-binding</keyword>
<dbReference type="Proteomes" id="UP000233249">
    <property type="component" value="Unassembled WGS sequence"/>
</dbReference>
<dbReference type="AlphaFoldDB" id="A0A2N0X6D5"/>
<dbReference type="InterPro" id="IPR050306">
    <property type="entry name" value="PfkB_Carbo_kinase"/>
</dbReference>
<dbReference type="PANTHER" id="PTHR43085:SF1">
    <property type="entry name" value="PSEUDOURIDINE KINASE-RELATED"/>
    <property type="match status" value="1"/>
</dbReference>
<organism evidence="7 8">
    <name type="scientific">Corynebacterium mastitidis</name>
    <dbReference type="NCBI Taxonomy" id="161890"/>
    <lineage>
        <taxon>Bacteria</taxon>
        <taxon>Bacillati</taxon>
        <taxon>Actinomycetota</taxon>
        <taxon>Actinomycetes</taxon>
        <taxon>Mycobacteriales</taxon>
        <taxon>Corynebacteriaceae</taxon>
        <taxon>Corynebacterium</taxon>
    </lineage>
</organism>
<feature type="domain" description="Carbohydrate kinase PfkB" evidence="6">
    <location>
        <begin position="2"/>
        <end position="289"/>
    </location>
</feature>
<dbReference type="InterPro" id="IPR029056">
    <property type="entry name" value="Ribokinase-like"/>
</dbReference>
<dbReference type="EMBL" id="PJAF01000022">
    <property type="protein sequence ID" value="PKF68265.1"/>
    <property type="molecule type" value="Genomic_DNA"/>
</dbReference>
<evidence type="ECO:0000256" key="3">
    <source>
        <dbReference type="ARBA" id="ARBA00022741"/>
    </source>
</evidence>
<dbReference type="RefSeq" id="WP_101173943.1">
    <property type="nucleotide sequence ID" value="NZ_JAKRKB010000019.1"/>
</dbReference>
<evidence type="ECO:0000256" key="4">
    <source>
        <dbReference type="ARBA" id="ARBA00022777"/>
    </source>
</evidence>
<evidence type="ECO:0000313" key="8">
    <source>
        <dbReference type="Proteomes" id="UP000233249"/>
    </source>
</evidence>
<dbReference type="InterPro" id="IPR011611">
    <property type="entry name" value="PfkB_dom"/>
</dbReference>
<keyword evidence="3" id="KW-0547">Nucleotide-binding</keyword>
<sequence>MISVYGEGLIDLVPQPDSAADPALAALRPALGGGPYNVAVAAARQGASVNFHSRLSTDAFGQALADRLRAEGVGTAHLQRGPEPTTLAVSALDASGQATFRFYNEGTADRLVEPEAAPADVACFGTCSLAWEPGAGRYAEVLHSLSASGTLVALDPNIRPSFATEAHHEFLLSLLPHVTVLKLSEEEVEFFGGEEALAAAPVVVTTHGGEGLRVRTATLELHVPSPRVDVVDTIGAGDTVMGTLLRLIDAAGLGPAEVAGLGEDAWRKMLQTCAAAAAITCSRAGAQPPTLAELG</sequence>
<gene>
    <name evidence="7" type="ORF">CXB45_07810</name>
</gene>
<dbReference type="Gene3D" id="3.40.1190.20">
    <property type="match status" value="1"/>
</dbReference>